<dbReference type="Proteomes" id="UP000008084">
    <property type="component" value="Chromosome"/>
</dbReference>
<dbReference type="PANTHER" id="PTHR30535">
    <property type="entry name" value="VITAMIN B12-BINDING PROTEIN"/>
    <property type="match status" value="1"/>
</dbReference>
<gene>
    <name evidence="3" type="ordered locus">Y11_37881</name>
</gene>
<evidence type="ECO:0000313" key="4">
    <source>
        <dbReference type="Proteomes" id="UP000008084"/>
    </source>
</evidence>
<feature type="signal peptide" evidence="1">
    <location>
        <begin position="1"/>
        <end position="27"/>
    </location>
</feature>
<dbReference type="PANTHER" id="PTHR30535:SF34">
    <property type="entry name" value="MOLYBDATE-BINDING PROTEIN MOLA"/>
    <property type="match status" value="1"/>
</dbReference>
<dbReference type="HOGENOM" id="CLU_038034_5_0_6"/>
<feature type="chain" id="PRO_5002616904" evidence="1">
    <location>
        <begin position="28"/>
        <end position="381"/>
    </location>
</feature>
<organism evidence="3 4">
    <name type="scientific">Yersinia enterocolitica subsp. palearctica serotype O:3 (strain DSM 13030 / CIP 106945 / Y11)</name>
    <dbReference type="NCBI Taxonomy" id="930944"/>
    <lineage>
        <taxon>Bacteria</taxon>
        <taxon>Pseudomonadati</taxon>
        <taxon>Pseudomonadota</taxon>
        <taxon>Gammaproteobacteria</taxon>
        <taxon>Enterobacterales</taxon>
        <taxon>Yersiniaceae</taxon>
        <taxon>Yersinia</taxon>
    </lineage>
</organism>
<evidence type="ECO:0000259" key="2">
    <source>
        <dbReference type="PROSITE" id="PS50983"/>
    </source>
</evidence>
<reference evidence="3 4" key="1">
    <citation type="journal article" date="2011" name="J. Bacteriol.">
        <title>Complete genome sequence of Yersinia enterocolitica subsp. palearctica serogroup O:3.</title>
        <authorList>
            <person name="Batzilla J."/>
            <person name="Hoper D."/>
            <person name="Antonenka U."/>
            <person name="Heesemann J."/>
            <person name="Rakin A."/>
        </authorList>
    </citation>
    <scope>NUCLEOTIDE SEQUENCE [LARGE SCALE GENOMIC DNA]</scope>
    <source>
        <strain evidence="4">DSM 13030 / CIP 106945 / Y11</strain>
    </source>
</reference>
<dbReference type="InterPro" id="IPR050902">
    <property type="entry name" value="ABC_Transporter_SBP"/>
</dbReference>
<dbReference type="CDD" id="cd01139">
    <property type="entry name" value="TroA_f"/>
    <property type="match status" value="1"/>
</dbReference>
<dbReference type="RefSeq" id="WP_005159102.1">
    <property type="nucleotide sequence ID" value="NC_017564.1"/>
</dbReference>
<dbReference type="KEGG" id="yey:Y11_37881"/>
<dbReference type="EMBL" id="FR729477">
    <property type="protein sequence ID" value="CBY28742.1"/>
    <property type="molecule type" value="Genomic_DNA"/>
</dbReference>
<proteinExistence type="predicted"/>
<protein>
    <submittedName>
        <fullName evidence="3">Periplasmic binding protein</fullName>
    </submittedName>
</protein>
<dbReference type="GeneID" id="31411721"/>
<dbReference type="AlphaFoldDB" id="A0A0H3P0N9"/>
<dbReference type="PATRIC" id="fig|930944.6.peg.3769"/>
<dbReference type="SUPFAM" id="SSF53807">
    <property type="entry name" value="Helical backbone' metal receptor"/>
    <property type="match status" value="1"/>
</dbReference>
<feature type="domain" description="Fe/B12 periplasmic-binding" evidence="2">
    <location>
        <begin position="48"/>
        <end position="352"/>
    </location>
</feature>
<keyword evidence="1" id="KW-0732">Signal</keyword>
<dbReference type="Pfam" id="PF01497">
    <property type="entry name" value="Peripla_BP_2"/>
    <property type="match status" value="1"/>
</dbReference>
<dbReference type="Gene3D" id="3.40.50.1980">
    <property type="entry name" value="Nitrogenase molybdenum iron protein domain"/>
    <property type="match status" value="2"/>
</dbReference>
<evidence type="ECO:0000313" key="3">
    <source>
        <dbReference type="EMBL" id="CBY28742.1"/>
    </source>
</evidence>
<dbReference type="PROSITE" id="PS50983">
    <property type="entry name" value="FE_B12_PBP"/>
    <property type="match status" value="1"/>
</dbReference>
<dbReference type="InterPro" id="IPR002491">
    <property type="entry name" value="ABC_transptr_periplasmic_BD"/>
</dbReference>
<accession>A0A0H3P0N9</accession>
<sequence>MPGRIVSRFLSLVAMCLAITASFSVLAQPIVVTDVAGRQVTLAQPASRVILADARALMALNILHPQTPLKGIIAWDNSLKVKAADLVEAYAKKFPEVNKIPMFDNPYVTDFSVERAVSMQPDLIIFDTGLLAKLKASGVLAQLDKSGIPVLFIDFRQQPLTNTVPSMQLLGKVFGEEKNTQDFIQFYQQRLDLVRQRVATLKPEQRPSVFIERHAGMTGDECCSTFGKGSFGQFIAEAGGNNIGSQLFPEMGGEINVEQLISSNPDFYLMTGADWSRGHKGSVAIPLGYNTDTATTQAKLTHLMGRTGISILKSVQDKKVMAVYHQFYDSPLNVVAVEAIAKFLHPELFADLDPQADLEMIHQKYTAIDYSGVFWVTVLRP</sequence>
<name>A0A0H3P0N9_YERE1</name>
<evidence type="ECO:0000256" key="1">
    <source>
        <dbReference type="SAM" id="SignalP"/>
    </source>
</evidence>